<reference evidence="2 3" key="1">
    <citation type="journal article" date="2020" name="ISME J.">
        <title>Uncovering the hidden diversity of litter-decomposition mechanisms in mushroom-forming fungi.</title>
        <authorList>
            <person name="Floudas D."/>
            <person name="Bentzer J."/>
            <person name="Ahren D."/>
            <person name="Johansson T."/>
            <person name="Persson P."/>
            <person name="Tunlid A."/>
        </authorList>
    </citation>
    <scope>NUCLEOTIDE SEQUENCE [LARGE SCALE GENOMIC DNA]</scope>
    <source>
        <strain evidence="2 3">CBS 101986</strain>
    </source>
</reference>
<protein>
    <submittedName>
        <fullName evidence="2">Uncharacterized protein</fullName>
    </submittedName>
</protein>
<sequence>MSPAVVEESKSIAEGTGCSTNTNTNTSTSTRTRTRTKTRPNFNIVNGHDYTNAEFEETYPEYKDEELAGLPEIHPLTLLRLATRRGPGRKYRGYGWRDLFAEKTEGDYMKWIGLLELFFLLGRRPG</sequence>
<name>A0A8H5BLQ5_9AGAR</name>
<evidence type="ECO:0000313" key="2">
    <source>
        <dbReference type="EMBL" id="KAF5325461.1"/>
    </source>
</evidence>
<feature type="compositionally biased region" description="Low complexity" evidence="1">
    <location>
        <begin position="19"/>
        <end position="31"/>
    </location>
</feature>
<comment type="caution">
    <text evidence="2">The sequence shown here is derived from an EMBL/GenBank/DDBJ whole genome shotgun (WGS) entry which is preliminary data.</text>
</comment>
<gene>
    <name evidence="2" type="ORF">D9619_009748</name>
</gene>
<proteinExistence type="predicted"/>
<dbReference type="EMBL" id="JAACJJ010000015">
    <property type="protein sequence ID" value="KAF5325461.1"/>
    <property type="molecule type" value="Genomic_DNA"/>
</dbReference>
<evidence type="ECO:0000256" key="1">
    <source>
        <dbReference type="SAM" id="MobiDB-lite"/>
    </source>
</evidence>
<feature type="region of interest" description="Disordered" evidence="1">
    <location>
        <begin position="1"/>
        <end position="46"/>
    </location>
</feature>
<dbReference type="AlphaFoldDB" id="A0A8H5BLQ5"/>
<organism evidence="2 3">
    <name type="scientific">Psilocybe cf. subviscida</name>
    <dbReference type="NCBI Taxonomy" id="2480587"/>
    <lineage>
        <taxon>Eukaryota</taxon>
        <taxon>Fungi</taxon>
        <taxon>Dikarya</taxon>
        <taxon>Basidiomycota</taxon>
        <taxon>Agaricomycotina</taxon>
        <taxon>Agaricomycetes</taxon>
        <taxon>Agaricomycetidae</taxon>
        <taxon>Agaricales</taxon>
        <taxon>Agaricineae</taxon>
        <taxon>Strophariaceae</taxon>
        <taxon>Psilocybe</taxon>
    </lineage>
</organism>
<dbReference type="Proteomes" id="UP000567179">
    <property type="component" value="Unassembled WGS sequence"/>
</dbReference>
<evidence type="ECO:0000313" key="3">
    <source>
        <dbReference type="Proteomes" id="UP000567179"/>
    </source>
</evidence>
<accession>A0A8H5BLQ5</accession>
<keyword evidence="3" id="KW-1185">Reference proteome</keyword>